<protein>
    <submittedName>
        <fullName evidence="4">Adenine phosphoribosyltransferase</fullName>
    </submittedName>
</protein>
<name>A0A0A9YTV8_LYGHE</name>
<reference evidence="4" key="2">
    <citation type="submission" date="2014-07" db="EMBL/GenBank/DDBJ databases">
        <authorList>
            <person name="Hull J."/>
        </authorList>
    </citation>
    <scope>NUCLEOTIDE SEQUENCE</scope>
</reference>
<feature type="compositionally biased region" description="Low complexity" evidence="1">
    <location>
        <begin position="1164"/>
        <end position="1183"/>
    </location>
</feature>
<proteinExistence type="predicted"/>
<feature type="region of interest" description="Disordered" evidence="1">
    <location>
        <begin position="1234"/>
        <end position="1257"/>
    </location>
</feature>
<evidence type="ECO:0000259" key="2">
    <source>
        <dbReference type="Pfam" id="PF22152"/>
    </source>
</evidence>
<keyword evidence="4" id="KW-0328">Glycosyltransferase</keyword>
<evidence type="ECO:0000256" key="1">
    <source>
        <dbReference type="SAM" id="MobiDB-lite"/>
    </source>
</evidence>
<keyword evidence="4" id="KW-0808">Transferase</keyword>
<dbReference type="GO" id="GO:0016757">
    <property type="term" value="F:glycosyltransferase activity"/>
    <property type="evidence" value="ECO:0007669"/>
    <property type="project" value="UniProtKB-KW"/>
</dbReference>
<feature type="region of interest" description="Disordered" evidence="1">
    <location>
        <begin position="1114"/>
        <end position="1205"/>
    </location>
</feature>
<dbReference type="InterPro" id="IPR043502">
    <property type="entry name" value="DNA/RNA_pol_sf"/>
</dbReference>
<dbReference type="SUPFAM" id="SSF56672">
    <property type="entry name" value="DNA/RNA polymerases"/>
    <property type="match status" value="1"/>
</dbReference>
<dbReference type="Pfam" id="PF22260">
    <property type="entry name" value="Permu_RdRp_thumb"/>
    <property type="match status" value="1"/>
</dbReference>
<organism evidence="4">
    <name type="scientific">Lygus hesperus</name>
    <name type="common">Western plant bug</name>
    <dbReference type="NCBI Taxonomy" id="30085"/>
    <lineage>
        <taxon>Eukaryota</taxon>
        <taxon>Metazoa</taxon>
        <taxon>Ecdysozoa</taxon>
        <taxon>Arthropoda</taxon>
        <taxon>Hexapoda</taxon>
        <taxon>Insecta</taxon>
        <taxon>Pterygota</taxon>
        <taxon>Neoptera</taxon>
        <taxon>Paraneoptera</taxon>
        <taxon>Hemiptera</taxon>
        <taxon>Heteroptera</taxon>
        <taxon>Panheteroptera</taxon>
        <taxon>Cimicomorpha</taxon>
        <taxon>Miridae</taxon>
        <taxon>Mirini</taxon>
        <taxon>Lygus</taxon>
    </lineage>
</organism>
<dbReference type="GO" id="GO:0071897">
    <property type="term" value="P:DNA biosynthetic process"/>
    <property type="evidence" value="ECO:0007669"/>
    <property type="project" value="UniProtKB-ARBA"/>
</dbReference>
<dbReference type="InterPro" id="IPR054433">
    <property type="entry name" value="RdRp_thumb_ribovirus"/>
</dbReference>
<gene>
    <name evidence="4" type="primary">apt_0</name>
    <name evidence="4" type="ORF">CM83_58035</name>
</gene>
<reference evidence="4" key="1">
    <citation type="journal article" date="2014" name="PLoS ONE">
        <title>Transcriptome-Based Identification of ABC Transporters in the Western Tarnished Plant Bug Lygus hesperus.</title>
        <authorList>
            <person name="Hull J.J."/>
            <person name="Chaney K."/>
            <person name="Geib S.M."/>
            <person name="Fabrick J.A."/>
            <person name="Brent C.S."/>
            <person name="Walsh D."/>
            <person name="Lavine L.C."/>
        </authorList>
    </citation>
    <scope>NUCLEOTIDE SEQUENCE</scope>
</reference>
<dbReference type="InterPro" id="IPR054403">
    <property type="entry name" value="RdRp_palm_ribovirus"/>
</dbReference>
<sequence>MDCSNPIKDTNVKTVAALRAEKVLMSKQSMATLREMAVGKARFRGTSWNPRQAPRSSIAEDWRQLVAHVSREVATESKIDEDRVAQYLDKVADAVPICALVNDKGDPLRVQGECQQKGSVRVTRKFGGAGVDKTLLNWAVEFEELDTLKEAVGNTQYTNGTAEGFLNRMKFLFTRKTKSVKFDPVLNKELGDKYALHYIKKLMPIHKDRLKPLTGDLYEIIDQVRVTATSSAGPGLWGLIGDRMEHIIDALLIVSDHIRSGKLEELRKAQPELFLTEVKNKLDRYDTSLTGDKAKTRPYVAQCAAIRMLFSIVSQNFCGALKLFHEDPNCANAYGFSAANGGLEKVREVTREMEPGTLRAWHYGDDTDLYHRDRNGTLFRCCPDFKQMDGSVDSDTIRLTVKYMIDSIFEEHPGTGEKAFWEAVGALWCEFAIDPDYLINGTSVWRKKSEHRNGGLNSGVVNTTGFDTVKSMVSYYHYIQSVGADPSLLEERKAIAYFKRLGLDIKEGTWTWERVLEDGEDGDLWTNQKFLGVLYKYSRGPETTELVPYLEYEDWLKNLLITRVSPDAKRADVEKEGRRRFDALRGTYVTGAFSNPRMASMLDSMLQKVPAEHILMAVQAGGGKGETPENDMLLGKDFEYPDSFSWPTVKWCQNLYFSEKNRWKEAKWEPVFPELVEDVAELRSRRKEFKINTLGAAGVKTPFGNTSTVVSLPEPEEPELAPRDVPMEGKYARSAVRTGPILVRDAEGRECGKMKTNLEIIKGALVSSVHPLVYPRARDFELINEGRFDEVSVNGQVFIELVAHPEYGLQGSETPEEWGARVCKDTNFRLHPVVPVAKLVSATGLQEERLIKYAKEYGFIVIGKPPAAYVSAVRVEIPGFSPAPPPDTKKISKATPVAVEAKKFEKEYGVPVAHDVFESPITDPHLNDIKTKAPRGSLHSLQELLAHNKVTLAMEKDEDLYSFYIQSNESTGPNKAYAIKRRFIGSIRADAPRIARTKASQAIFAFLDAPQIDESPVKPPSTWGEQDEVDSDLAVREYVWRDRVLFRQEGNGPLKIVDDRFVKGWKETEEGNLQKIGYDLVLPRKQPQVVFKMISKLYKNLECTIQHAPTNQPLSQISKKAAAKWKKERSQSRSSCGSESKHGSAGSRKQSQAPSKKDGDARGGRNSSYRSGSPRSRNGGDSRQSPSTRRNDNAGRSKSPVIQWVPTGKSGKALCAVEACKTVVGVRPGLCSDCTRRFGLAPQSGHGPEAPKRGRRN</sequence>
<dbReference type="EMBL" id="GBHO01007127">
    <property type="protein sequence ID" value="JAG36477.1"/>
    <property type="molecule type" value="Transcribed_RNA"/>
</dbReference>
<dbReference type="AlphaFoldDB" id="A0A0A9YTV8"/>
<dbReference type="Pfam" id="PF22152">
    <property type="entry name" value="Permu_RdRp_palm"/>
    <property type="match status" value="1"/>
</dbReference>
<evidence type="ECO:0000259" key="3">
    <source>
        <dbReference type="Pfam" id="PF22260"/>
    </source>
</evidence>
<feature type="domain" description="RNA-dependent RNA polymerase thumb" evidence="3">
    <location>
        <begin position="554"/>
        <end position="656"/>
    </location>
</feature>
<feature type="domain" description="RNA-dependent RNA polymerase palm" evidence="2">
    <location>
        <begin position="164"/>
        <end position="533"/>
    </location>
</feature>
<evidence type="ECO:0000313" key="4">
    <source>
        <dbReference type="EMBL" id="JAG36477.1"/>
    </source>
</evidence>
<accession>A0A0A9YTV8</accession>